<dbReference type="GO" id="GO:0008781">
    <property type="term" value="F:N-acylneuraminate cytidylyltransferase activity"/>
    <property type="evidence" value="ECO:0007669"/>
    <property type="project" value="TreeGrafter"/>
</dbReference>
<evidence type="ECO:0000256" key="1">
    <source>
        <dbReference type="ARBA" id="ARBA00001946"/>
    </source>
</evidence>
<evidence type="ECO:0000256" key="5">
    <source>
        <dbReference type="ARBA" id="ARBA00022801"/>
    </source>
</evidence>
<keyword evidence="5" id="KW-0378">Hydrolase</keyword>
<dbReference type="SFLD" id="SFLDG01136">
    <property type="entry name" value="C1.6:_Phosphoserine_Phosphatas"/>
    <property type="match status" value="1"/>
</dbReference>
<keyword evidence="6" id="KW-0460">Magnesium</keyword>
<accession>A0A381Y7E5</accession>
<keyword evidence="4" id="KW-0479">Metal-binding</keyword>
<evidence type="ECO:0000256" key="4">
    <source>
        <dbReference type="ARBA" id="ARBA00022723"/>
    </source>
</evidence>
<dbReference type="SFLD" id="SFLDG01138">
    <property type="entry name" value="C1.6.2:_Deoxy-d-mannose-octulo"/>
    <property type="match status" value="1"/>
</dbReference>
<evidence type="ECO:0000256" key="3">
    <source>
        <dbReference type="ARBA" id="ARBA00011881"/>
    </source>
</evidence>
<comment type="subunit">
    <text evidence="3">Homotetramer.</text>
</comment>
<comment type="similarity">
    <text evidence="2">Belongs to the KdsC family.</text>
</comment>
<dbReference type="PANTHER" id="PTHR21485:SF3">
    <property type="entry name" value="N-ACYLNEURAMINATE CYTIDYLYLTRANSFERASE"/>
    <property type="match status" value="1"/>
</dbReference>
<proteinExistence type="inferred from homology"/>
<dbReference type="GO" id="GO:0046872">
    <property type="term" value="F:metal ion binding"/>
    <property type="evidence" value="ECO:0007669"/>
    <property type="project" value="UniProtKB-KW"/>
</dbReference>
<dbReference type="AlphaFoldDB" id="A0A381Y7E5"/>
<evidence type="ECO:0000256" key="6">
    <source>
        <dbReference type="ARBA" id="ARBA00022842"/>
    </source>
</evidence>
<dbReference type="Gene3D" id="3.40.50.1000">
    <property type="entry name" value="HAD superfamily/HAD-like"/>
    <property type="match status" value="1"/>
</dbReference>
<dbReference type="EMBL" id="UINC01017482">
    <property type="protein sequence ID" value="SVA72531.1"/>
    <property type="molecule type" value="Genomic_DNA"/>
</dbReference>
<dbReference type="SFLD" id="SFLDS00003">
    <property type="entry name" value="Haloacid_Dehalogenase"/>
    <property type="match status" value="1"/>
</dbReference>
<comment type="cofactor">
    <cofactor evidence="1">
        <name>Mg(2+)</name>
        <dbReference type="ChEBI" id="CHEBI:18420"/>
    </cofactor>
</comment>
<dbReference type="FunFam" id="3.40.50.1000:FF:000029">
    <property type="entry name" value="3-deoxy-D-manno-octulosonate 8-phosphate phosphatase KdsC"/>
    <property type="match status" value="1"/>
</dbReference>
<dbReference type="PIRSF" id="PIRSF006118">
    <property type="entry name" value="KDO8-P_Ptase"/>
    <property type="match status" value="1"/>
</dbReference>
<evidence type="ECO:0008006" key="8">
    <source>
        <dbReference type="Google" id="ProtNLM"/>
    </source>
</evidence>
<dbReference type="SUPFAM" id="SSF56784">
    <property type="entry name" value="HAD-like"/>
    <property type="match status" value="1"/>
</dbReference>
<organism evidence="7">
    <name type="scientific">marine metagenome</name>
    <dbReference type="NCBI Taxonomy" id="408172"/>
    <lineage>
        <taxon>unclassified sequences</taxon>
        <taxon>metagenomes</taxon>
        <taxon>ecological metagenomes</taxon>
    </lineage>
</organism>
<reference evidence="7" key="1">
    <citation type="submission" date="2018-05" db="EMBL/GenBank/DDBJ databases">
        <authorList>
            <person name="Lanie J.A."/>
            <person name="Ng W.-L."/>
            <person name="Kazmierczak K.M."/>
            <person name="Andrzejewski T.M."/>
            <person name="Davidsen T.M."/>
            <person name="Wayne K.J."/>
            <person name="Tettelin H."/>
            <person name="Glass J.I."/>
            <person name="Rusch D."/>
            <person name="Podicherti R."/>
            <person name="Tsui H.-C.T."/>
            <person name="Winkler M.E."/>
        </authorList>
    </citation>
    <scope>NUCLEOTIDE SEQUENCE</scope>
</reference>
<evidence type="ECO:0000256" key="2">
    <source>
        <dbReference type="ARBA" id="ARBA00005893"/>
    </source>
</evidence>
<dbReference type="GO" id="GO:0016788">
    <property type="term" value="F:hydrolase activity, acting on ester bonds"/>
    <property type="evidence" value="ECO:0007669"/>
    <property type="project" value="InterPro"/>
</dbReference>
<name>A0A381Y7E5_9ZZZZ</name>
<dbReference type="PANTHER" id="PTHR21485">
    <property type="entry name" value="HAD SUPERFAMILY MEMBERS CMAS AND KDSC"/>
    <property type="match status" value="1"/>
</dbReference>
<sequence length="198" mass="21919">MVDIYSSPNFETEFEPEVIERGKKVKLVIADVDGVLTDGSIYKAKDPATFVDIEFKQFSIVDGAGIALARLLDLRVAIISGRHSLATEARAKELKIEDVYNGSLNKVKPYEDLKSKYSLNDEDIAFIGDDIIDLSLMEIVGAPIAVANAYHLVKDIAIYTTRLPGGQGSFREAIDWLAMCQGRYEEGIQLMKNSLLTK</sequence>
<dbReference type="InterPro" id="IPR036412">
    <property type="entry name" value="HAD-like_sf"/>
</dbReference>
<gene>
    <name evidence="7" type="ORF">METZ01_LOCUS125385</name>
</gene>
<dbReference type="NCBIfam" id="TIGR01670">
    <property type="entry name" value="KdsC-phosphatas"/>
    <property type="match status" value="1"/>
</dbReference>
<dbReference type="InterPro" id="IPR010023">
    <property type="entry name" value="KdsC_fam"/>
</dbReference>
<dbReference type="Pfam" id="PF08282">
    <property type="entry name" value="Hydrolase_3"/>
    <property type="match status" value="1"/>
</dbReference>
<dbReference type="InterPro" id="IPR023214">
    <property type="entry name" value="HAD_sf"/>
</dbReference>
<evidence type="ECO:0000313" key="7">
    <source>
        <dbReference type="EMBL" id="SVA72531.1"/>
    </source>
</evidence>
<dbReference type="InterPro" id="IPR050793">
    <property type="entry name" value="CMP-NeuNAc_synthase"/>
</dbReference>
<protein>
    <recommendedName>
        <fullName evidence="8">3-deoxy-D-manno-octulosonate 8-phosphate phosphatase</fullName>
    </recommendedName>
</protein>